<evidence type="ECO:0000256" key="3">
    <source>
        <dbReference type="ARBA" id="ARBA00022448"/>
    </source>
</evidence>
<feature type="chain" id="PRO_5039012898" evidence="5">
    <location>
        <begin position="26"/>
        <end position="551"/>
    </location>
</feature>
<dbReference type="Gene3D" id="3.10.105.10">
    <property type="entry name" value="Dipeptide-binding Protein, Domain 3"/>
    <property type="match status" value="1"/>
</dbReference>
<dbReference type="FunFam" id="3.90.76.10:FF:000001">
    <property type="entry name" value="Oligopeptide ABC transporter substrate-binding protein"/>
    <property type="match status" value="1"/>
</dbReference>
<dbReference type="InterPro" id="IPR039424">
    <property type="entry name" value="SBP_5"/>
</dbReference>
<feature type="signal peptide" evidence="5">
    <location>
        <begin position="1"/>
        <end position="25"/>
    </location>
</feature>
<dbReference type="EMBL" id="FOMG01000005">
    <property type="protein sequence ID" value="SFC55085.1"/>
    <property type="molecule type" value="Genomic_DNA"/>
</dbReference>
<organism evidence="7 8">
    <name type="scientific">Clostridium uliginosum</name>
    <dbReference type="NCBI Taxonomy" id="119641"/>
    <lineage>
        <taxon>Bacteria</taxon>
        <taxon>Bacillati</taxon>
        <taxon>Bacillota</taxon>
        <taxon>Clostridia</taxon>
        <taxon>Eubacteriales</taxon>
        <taxon>Clostridiaceae</taxon>
        <taxon>Clostridium</taxon>
    </lineage>
</organism>
<dbReference type="Pfam" id="PF00496">
    <property type="entry name" value="SBP_bac_5"/>
    <property type="match status" value="1"/>
</dbReference>
<dbReference type="InterPro" id="IPR030678">
    <property type="entry name" value="Peptide/Ni-bd"/>
</dbReference>
<proteinExistence type="inferred from homology"/>
<dbReference type="PANTHER" id="PTHR30290:SF10">
    <property type="entry name" value="PERIPLASMIC OLIGOPEPTIDE-BINDING PROTEIN-RELATED"/>
    <property type="match status" value="1"/>
</dbReference>
<feature type="domain" description="Solute-binding protein family 5" evidence="6">
    <location>
        <begin position="81"/>
        <end position="472"/>
    </location>
</feature>
<evidence type="ECO:0000256" key="2">
    <source>
        <dbReference type="ARBA" id="ARBA00005695"/>
    </source>
</evidence>
<keyword evidence="8" id="KW-1185">Reference proteome</keyword>
<evidence type="ECO:0000256" key="5">
    <source>
        <dbReference type="SAM" id="SignalP"/>
    </source>
</evidence>
<protein>
    <submittedName>
        <fullName evidence="7">Oligopeptide transport system substrate-binding protein</fullName>
    </submittedName>
</protein>
<sequence>MKISKLKKLCSMALALTLGVSVLTGCGGASNKSGANGKAMTYNLGADPKTLDPALTAAVDSGTVIVNLFEGLYKLDKNNKATPGIAESYDLSADGKVYTFHLKKDAKWSNGDALTANDFEYAWKRVLNPKTAAEYAYQMTYIKGADDYNKGLNNATADSVGVKATDENTLEVTLVNPCPYFVELTAFPCYFPVNKAVVEGNAEWANKAETYVSNGPFKMTDYKIKDQIVLDKNSNYYGAANVKLDKLNIKLVTEETSSWASFQTGDFDMVETVPASEIQGALANGSATKFENLGTGFFVVNISDKVDAIDPAAAKALKDAKVRKALTYAIDRTQIVKNVLKGGQEPAYSLIPKGIVGPDGKDFASKEYFKPEGNLEEAKKLLAEAGYPNGEGFPTLVVLYNPDSSNGDLAQALQDMWKTNLGITVELQSQEWKVFQTTRTAKQYQIGRHSWSADYIDPMTFLDMWESTSGMNDAGYNNPKYDKLVEAAKIEQDATKRFELMHQAEDVLMEDMPIIPLNYNSKVKGVKSYVKDVNVSPLGFIYFDKAYIEGK</sequence>
<dbReference type="GO" id="GO:1904680">
    <property type="term" value="F:peptide transmembrane transporter activity"/>
    <property type="evidence" value="ECO:0007669"/>
    <property type="project" value="TreeGrafter"/>
</dbReference>
<evidence type="ECO:0000313" key="7">
    <source>
        <dbReference type="EMBL" id="SFC55085.1"/>
    </source>
</evidence>
<dbReference type="SUPFAM" id="SSF53850">
    <property type="entry name" value="Periplasmic binding protein-like II"/>
    <property type="match status" value="1"/>
</dbReference>
<keyword evidence="4 5" id="KW-0732">Signal</keyword>
<dbReference type="RefSeq" id="WP_090089385.1">
    <property type="nucleotide sequence ID" value="NZ_FOMG01000005.1"/>
</dbReference>
<name>A0A1I1K3C1_9CLOT</name>
<dbReference type="Gene3D" id="3.90.76.10">
    <property type="entry name" value="Dipeptide-binding Protein, Domain 1"/>
    <property type="match status" value="1"/>
</dbReference>
<evidence type="ECO:0000256" key="1">
    <source>
        <dbReference type="ARBA" id="ARBA00004193"/>
    </source>
</evidence>
<comment type="subcellular location">
    <subcellularLocation>
        <location evidence="1">Cell membrane</location>
        <topology evidence="1">Lipid-anchor</topology>
    </subcellularLocation>
</comment>
<dbReference type="PROSITE" id="PS01040">
    <property type="entry name" value="SBP_BACTERIAL_5"/>
    <property type="match status" value="1"/>
</dbReference>
<reference evidence="7 8" key="1">
    <citation type="submission" date="2016-10" db="EMBL/GenBank/DDBJ databases">
        <authorList>
            <person name="de Groot N.N."/>
        </authorList>
    </citation>
    <scope>NUCLEOTIDE SEQUENCE [LARGE SCALE GENOMIC DNA]</scope>
    <source>
        <strain evidence="7 8">DSM 12992</strain>
    </source>
</reference>
<evidence type="ECO:0000313" key="8">
    <source>
        <dbReference type="Proteomes" id="UP000199263"/>
    </source>
</evidence>
<dbReference type="STRING" id="119641.SAMN05421842_10539"/>
<comment type="similarity">
    <text evidence="2">Belongs to the bacterial solute-binding protein 5 family.</text>
</comment>
<dbReference type="OrthoDB" id="9801912at2"/>
<gene>
    <name evidence="7" type="ORF">SAMN05421842_10539</name>
</gene>
<dbReference type="Gene3D" id="3.40.190.10">
    <property type="entry name" value="Periplasmic binding protein-like II"/>
    <property type="match status" value="1"/>
</dbReference>
<evidence type="ECO:0000259" key="6">
    <source>
        <dbReference type="Pfam" id="PF00496"/>
    </source>
</evidence>
<dbReference type="Proteomes" id="UP000199263">
    <property type="component" value="Unassembled WGS sequence"/>
</dbReference>
<dbReference type="PANTHER" id="PTHR30290">
    <property type="entry name" value="PERIPLASMIC BINDING COMPONENT OF ABC TRANSPORTER"/>
    <property type="match status" value="1"/>
</dbReference>
<dbReference type="CDD" id="cd08504">
    <property type="entry name" value="PBP2_OppA"/>
    <property type="match status" value="1"/>
</dbReference>
<dbReference type="InterPro" id="IPR023765">
    <property type="entry name" value="SBP_5_CS"/>
</dbReference>
<evidence type="ECO:0000256" key="4">
    <source>
        <dbReference type="ARBA" id="ARBA00022729"/>
    </source>
</evidence>
<dbReference type="AlphaFoldDB" id="A0A1I1K3C1"/>
<dbReference type="GO" id="GO:0043190">
    <property type="term" value="C:ATP-binding cassette (ABC) transporter complex"/>
    <property type="evidence" value="ECO:0007669"/>
    <property type="project" value="InterPro"/>
</dbReference>
<dbReference type="GO" id="GO:0015833">
    <property type="term" value="P:peptide transport"/>
    <property type="evidence" value="ECO:0007669"/>
    <property type="project" value="TreeGrafter"/>
</dbReference>
<dbReference type="FunFam" id="3.10.105.10:FF:000001">
    <property type="entry name" value="Oligopeptide ABC transporter, oligopeptide-binding protein"/>
    <property type="match status" value="1"/>
</dbReference>
<dbReference type="PIRSF" id="PIRSF002741">
    <property type="entry name" value="MppA"/>
    <property type="match status" value="1"/>
</dbReference>
<dbReference type="GO" id="GO:0030288">
    <property type="term" value="C:outer membrane-bounded periplasmic space"/>
    <property type="evidence" value="ECO:0007669"/>
    <property type="project" value="UniProtKB-ARBA"/>
</dbReference>
<dbReference type="InterPro" id="IPR000914">
    <property type="entry name" value="SBP_5_dom"/>
</dbReference>
<accession>A0A1I1K3C1</accession>
<keyword evidence="3" id="KW-0813">Transport</keyword>
<dbReference type="PROSITE" id="PS51257">
    <property type="entry name" value="PROKAR_LIPOPROTEIN"/>
    <property type="match status" value="1"/>
</dbReference>